<dbReference type="PANTHER" id="PTHR39555:SF1">
    <property type="entry name" value="TYPE IV PILUS INNER MEMBRANE COMPONENT PILO"/>
    <property type="match status" value="1"/>
</dbReference>
<sequence>MIWGRERWRSEWRQLQDVDWQGLDVKEAGEWPALLKALCGGLAFVIAVGGLSWWLVSDKRAELEAAQRQEARLLNEYRSKVSEAAFLPEVREQLEELEEQMATMRAMLPTSAEIPSLLDSISDAAVENNLSIEAIRLRPTVSNTHYVEHPLDIQVRGGYHELAQFVADISQLARIVTQHDLTLVPAGQSGDSLRMSLLARTYSYIEAVEGKEPAP</sequence>
<dbReference type="RefSeq" id="WP_044628876.1">
    <property type="nucleotide sequence ID" value="NZ_AP022821.1"/>
</dbReference>
<dbReference type="PIRSF" id="PIRSF016482">
    <property type="entry name" value="PilO"/>
    <property type="match status" value="1"/>
</dbReference>
<keyword evidence="2" id="KW-0812">Transmembrane</keyword>
<keyword evidence="2" id="KW-1133">Transmembrane helix</keyword>
<protein>
    <submittedName>
        <fullName evidence="3">Pilus assembly protein PilP</fullName>
    </submittedName>
</protein>
<gene>
    <name evidence="3" type="ORF">HMSLTHF_06000</name>
</gene>
<name>A0A0D7V0K0_9GAMM</name>
<feature type="transmembrane region" description="Helical" evidence="2">
    <location>
        <begin position="33"/>
        <end position="56"/>
    </location>
</feature>
<keyword evidence="1" id="KW-0175">Coiled coil</keyword>
<evidence type="ECO:0000256" key="1">
    <source>
        <dbReference type="SAM" id="Coils"/>
    </source>
</evidence>
<dbReference type="InterPro" id="IPR014717">
    <property type="entry name" value="Transl_elong_EF1B/ribsomal_bS6"/>
</dbReference>
<organism evidence="3 4">
    <name type="scientific">Vreelandella aquamarina</name>
    <dbReference type="NCBI Taxonomy" id="77097"/>
    <lineage>
        <taxon>Bacteria</taxon>
        <taxon>Pseudomonadati</taxon>
        <taxon>Pseudomonadota</taxon>
        <taxon>Gammaproteobacteria</taxon>
        <taxon>Oceanospirillales</taxon>
        <taxon>Halomonadaceae</taxon>
        <taxon>Vreelandella</taxon>
    </lineage>
</organism>
<dbReference type="AlphaFoldDB" id="A0A0D7V0K0"/>
<evidence type="ECO:0000256" key="2">
    <source>
        <dbReference type="SAM" id="Phobius"/>
    </source>
</evidence>
<dbReference type="GO" id="GO:0043683">
    <property type="term" value="P:type IV pilus assembly"/>
    <property type="evidence" value="ECO:0007669"/>
    <property type="project" value="InterPro"/>
</dbReference>
<accession>A0A0D7V0K0</accession>
<evidence type="ECO:0000313" key="3">
    <source>
        <dbReference type="EMBL" id="BCA90825.1"/>
    </source>
</evidence>
<feature type="coiled-coil region" evidence="1">
    <location>
        <begin position="56"/>
        <end position="107"/>
    </location>
</feature>
<dbReference type="Proteomes" id="UP000503197">
    <property type="component" value="Chromosome"/>
</dbReference>
<dbReference type="PANTHER" id="PTHR39555">
    <property type="entry name" value="FIMBRIAL ASSEMBLY PROTEIN PILO-LIKE PROTEIN-RELATED"/>
    <property type="match status" value="1"/>
</dbReference>
<evidence type="ECO:0000313" key="4">
    <source>
        <dbReference type="Proteomes" id="UP000503197"/>
    </source>
</evidence>
<dbReference type="GO" id="GO:0043107">
    <property type="term" value="P:type IV pilus-dependent motility"/>
    <property type="evidence" value="ECO:0007669"/>
    <property type="project" value="InterPro"/>
</dbReference>
<dbReference type="Gene3D" id="3.30.70.60">
    <property type="match status" value="1"/>
</dbReference>
<proteinExistence type="predicted"/>
<keyword evidence="2" id="KW-0472">Membrane</keyword>
<dbReference type="InterPro" id="IPR007445">
    <property type="entry name" value="PilO"/>
</dbReference>
<dbReference type="Pfam" id="PF04350">
    <property type="entry name" value="PilO"/>
    <property type="match status" value="1"/>
</dbReference>
<dbReference type="EMBL" id="AP022821">
    <property type="protein sequence ID" value="BCA90825.1"/>
    <property type="molecule type" value="Genomic_DNA"/>
</dbReference>
<reference evidence="3 4" key="1">
    <citation type="submission" date="2020-02" db="EMBL/GenBank/DDBJ databases">
        <title>Complete Genome Sequence of Halomonas meridiana strain BAA-801, Isolated from Deep Sea Thermal Vent.</title>
        <authorList>
            <person name="Takahashi Y."/>
            <person name="Takahashi H."/>
            <person name="Galipon J."/>
            <person name="Arakawa K."/>
        </authorList>
    </citation>
    <scope>NUCLEOTIDE SEQUENCE [LARGE SCALE GENOMIC DNA]</scope>
    <source>
        <strain evidence="3 4">Slthf1</strain>
    </source>
</reference>
<dbReference type="OrthoDB" id="9802133at2"/>